<dbReference type="InterPro" id="IPR043938">
    <property type="entry name" value="Ligase_CoA_dom"/>
</dbReference>
<evidence type="ECO:0000256" key="5">
    <source>
        <dbReference type="ARBA" id="ARBA00022840"/>
    </source>
</evidence>
<dbReference type="InterPro" id="IPR051538">
    <property type="entry name" value="Acyl-CoA_Synth/Transferase"/>
</dbReference>
<dbReference type="Gene3D" id="3.30.1490.20">
    <property type="entry name" value="ATP-grasp fold, A domain"/>
    <property type="match status" value="1"/>
</dbReference>
<proteinExistence type="predicted"/>
<keyword evidence="3 8" id="KW-0436">Ligase</keyword>
<evidence type="ECO:0000256" key="1">
    <source>
        <dbReference type="ARBA" id="ARBA00001619"/>
    </source>
</evidence>
<dbReference type="InterPro" id="IPR013815">
    <property type="entry name" value="ATP_grasp_subdomain_1"/>
</dbReference>
<dbReference type="Pfam" id="PF13607">
    <property type="entry name" value="Succ_CoA_lig"/>
    <property type="match status" value="1"/>
</dbReference>
<dbReference type="InterPro" id="IPR032875">
    <property type="entry name" value="Succ_CoA_lig_flav_dom"/>
</dbReference>
<dbReference type="PANTHER" id="PTHR43334">
    <property type="entry name" value="ACETATE--COA LIGASE [ADP-FORMING]"/>
    <property type="match status" value="1"/>
</dbReference>
<gene>
    <name evidence="8" type="ORF">EGH23_23415</name>
</gene>
<dbReference type="FunFam" id="3.30.1490.20:FF:000020">
    <property type="entry name" value="Protein lysine acetyltransferase"/>
    <property type="match status" value="1"/>
</dbReference>
<dbReference type="SUPFAM" id="SSF51735">
    <property type="entry name" value="NAD(P)-binding Rossmann-fold domains"/>
    <property type="match status" value="1"/>
</dbReference>
<evidence type="ECO:0000256" key="4">
    <source>
        <dbReference type="ARBA" id="ARBA00022741"/>
    </source>
</evidence>
<evidence type="ECO:0000313" key="8">
    <source>
        <dbReference type="EMBL" id="MBX0297821.1"/>
    </source>
</evidence>
<evidence type="ECO:0000256" key="3">
    <source>
        <dbReference type="ARBA" id="ARBA00022598"/>
    </source>
</evidence>
<dbReference type="Gene3D" id="3.40.50.720">
    <property type="entry name" value="NAD(P)-binding Rossmann-like Domain"/>
    <property type="match status" value="1"/>
</dbReference>
<accession>A0AAW4PK41</accession>
<dbReference type="SMART" id="SM00881">
    <property type="entry name" value="CoA_binding"/>
    <property type="match status" value="1"/>
</dbReference>
<dbReference type="Proteomes" id="UP001430455">
    <property type="component" value="Unassembled WGS sequence"/>
</dbReference>
<dbReference type="SUPFAM" id="SSF56059">
    <property type="entry name" value="Glutathione synthetase ATP-binding domain-like"/>
    <property type="match status" value="1"/>
</dbReference>
<comment type="catalytic activity">
    <reaction evidence="1">
        <text>acetate + ATP + CoA = acetyl-CoA + ADP + phosphate</text>
        <dbReference type="Rhea" id="RHEA:15081"/>
        <dbReference type="ChEBI" id="CHEBI:30089"/>
        <dbReference type="ChEBI" id="CHEBI:30616"/>
        <dbReference type="ChEBI" id="CHEBI:43474"/>
        <dbReference type="ChEBI" id="CHEBI:57287"/>
        <dbReference type="ChEBI" id="CHEBI:57288"/>
        <dbReference type="ChEBI" id="CHEBI:456216"/>
        <dbReference type="EC" id="6.2.1.13"/>
    </reaction>
</comment>
<evidence type="ECO:0000256" key="2">
    <source>
        <dbReference type="ARBA" id="ARBA00012957"/>
    </source>
</evidence>
<name>A0AAW4PK41_9EURY</name>
<keyword evidence="4 6" id="KW-0547">Nucleotide-binding</keyword>
<dbReference type="GO" id="GO:0043758">
    <property type="term" value="F:acetate-CoA ligase (ADP-forming) activity"/>
    <property type="evidence" value="ECO:0007669"/>
    <property type="project" value="UniProtKB-EC"/>
</dbReference>
<feature type="domain" description="ATP-grasp" evidence="7">
    <location>
        <begin position="489"/>
        <end position="525"/>
    </location>
</feature>
<dbReference type="GO" id="GO:0046872">
    <property type="term" value="F:metal ion binding"/>
    <property type="evidence" value="ECO:0007669"/>
    <property type="project" value="InterPro"/>
</dbReference>
<dbReference type="InterPro" id="IPR011761">
    <property type="entry name" value="ATP-grasp"/>
</dbReference>
<organism evidence="8 9">
    <name type="scientific">Haloarcula nitratireducens</name>
    <dbReference type="NCBI Taxonomy" id="2487749"/>
    <lineage>
        <taxon>Archaea</taxon>
        <taxon>Methanobacteriati</taxon>
        <taxon>Methanobacteriota</taxon>
        <taxon>Stenosarchaea group</taxon>
        <taxon>Halobacteria</taxon>
        <taxon>Halobacteriales</taxon>
        <taxon>Haloarculaceae</taxon>
        <taxon>Haloarcula</taxon>
    </lineage>
</organism>
<keyword evidence="9" id="KW-1185">Reference proteome</keyword>
<dbReference type="PANTHER" id="PTHR43334:SF1">
    <property type="entry name" value="3-HYDROXYPROPIONATE--COA LIGASE [ADP-FORMING]"/>
    <property type="match status" value="1"/>
</dbReference>
<reference evidence="8 9" key="1">
    <citation type="submission" date="2021-06" db="EMBL/GenBank/DDBJ databases">
        <title>Halomicroarcula sp. a new haloarchaeum isolated from saline soil.</title>
        <authorList>
            <person name="Duran-Viseras A."/>
            <person name="Sanchez-Porro C."/>
            <person name="Ventosa A."/>
        </authorList>
    </citation>
    <scope>NUCLEOTIDE SEQUENCE [LARGE SCALE GENOMIC DNA]</scope>
    <source>
        <strain evidence="8 9">F27</strain>
    </source>
</reference>
<dbReference type="GO" id="GO:0005524">
    <property type="term" value="F:ATP binding"/>
    <property type="evidence" value="ECO:0007669"/>
    <property type="project" value="UniProtKB-UniRule"/>
</dbReference>
<evidence type="ECO:0000256" key="6">
    <source>
        <dbReference type="PROSITE-ProRule" id="PRU00409"/>
    </source>
</evidence>
<dbReference type="Pfam" id="PF13549">
    <property type="entry name" value="ATP-grasp_5"/>
    <property type="match status" value="1"/>
</dbReference>
<comment type="caution">
    <text evidence="8">The sequence shown here is derived from an EMBL/GenBank/DDBJ whole genome shotgun (WGS) entry which is preliminary data.</text>
</comment>
<dbReference type="SUPFAM" id="SSF52210">
    <property type="entry name" value="Succinyl-CoA synthetase domains"/>
    <property type="match status" value="2"/>
</dbReference>
<protein>
    <recommendedName>
        <fullName evidence="2">acetate--CoA ligase (ADP-forming)</fullName>
        <ecNumber evidence="2">6.2.1.13</ecNumber>
    </recommendedName>
</protein>
<dbReference type="RefSeq" id="WP_220582406.1">
    <property type="nucleotide sequence ID" value="NZ_RKLT01000029.1"/>
</dbReference>
<dbReference type="Pfam" id="PF13380">
    <property type="entry name" value="CoA_binding_2"/>
    <property type="match status" value="1"/>
</dbReference>
<dbReference type="Gene3D" id="3.40.50.261">
    <property type="entry name" value="Succinyl-CoA synthetase domains"/>
    <property type="match status" value="2"/>
</dbReference>
<dbReference type="PROSITE" id="PS50975">
    <property type="entry name" value="ATP_GRASP"/>
    <property type="match status" value="1"/>
</dbReference>
<dbReference type="EMBL" id="RKLT01000029">
    <property type="protein sequence ID" value="MBX0297821.1"/>
    <property type="molecule type" value="Genomic_DNA"/>
</dbReference>
<keyword evidence="5 6" id="KW-0067">ATP-binding</keyword>
<dbReference type="EC" id="6.2.1.13" evidence="2"/>
<dbReference type="AlphaFoldDB" id="A0AAW4PK41"/>
<sequence length="703" mass="74682">MSDLGDLFTPERVAVVGATDREESVGRALMSNLSAFDGKVLPVNPNRETVLGEPCYPRIDAIPDASAIDLAVVAVPASAVIDVVRQVGEAGIRNVVVITAGFSETGERGRQREQELIDVAETYDLNLVGPNCVGLISTPNGLNVTFAQGRPPEGNISLMSQSGAFIAAVLGWAAQHGVGFRHVVSLGNEALLDEVDFIAEWGDDPDTDVILAYLEDIDDGRGFIETARDVTKHTPIVVIKSGRTEAGAEAAASHTGSIAGSDRAYQAGIDQAGVLRAMNIHEVFDYGQVLAGQPLPTRDDVAVVTNGGGPGVLTADAIGESRLTLADFEDDVSAALAELLPEEADVANPLDIIGDADLDRFRRTLDTVLGADTVGSAVVLSVPTALFEFEDLAGVIGDLQERHDKPVVTCLMGGEEADRAADALGEYGIPNYFDPARAVPSLAALADYRDVREREYESPTEFDVDSERAGEILAEAVDRGVDYLGVEAMELLDAYGIPTPASGLAESADDAEAIAEEIGGPVVLKIVSPDIVHKSDIGGVEVGIPIEDVQDTYRTIHKRATDHDPDATILGVHVEELVDPDESTETIVGAKRDPQFGHLVMFGLGGIFVQIFEDTSFRVAPVSEHEAREMTGDIHAAPMLRGARGRTPADLDAVVETIQRISQLVTDFPAITELDINPLVVAPDGVYAIDFRLTIDREMLSTS</sequence>
<dbReference type="Pfam" id="PF19045">
    <property type="entry name" value="Ligase_CoA_2"/>
    <property type="match status" value="1"/>
</dbReference>
<dbReference type="InterPro" id="IPR003781">
    <property type="entry name" value="CoA-bd"/>
</dbReference>
<evidence type="ECO:0000259" key="7">
    <source>
        <dbReference type="PROSITE" id="PS50975"/>
    </source>
</evidence>
<dbReference type="Gene3D" id="3.30.470.20">
    <property type="entry name" value="ATP-grasp fold, B domain"/>
    <property type="match status" value="1"/>
</dbReference>
<evidence type="ECO:0000313" key="9">
    <source>
        <dbReference type="Proteomes" id="UP001430455"/>
    </source>
</evidence>
<dbReference type="InterPro" id="IPR036291">
    <property type="entry name" value="NAD(P)-bd_dom_sf"/>
</dbReference>
<dbReference type="InterPro" id="IPR016102">
    <property type="entry name" value="Succinyl-CoA_synth-like"/>
</dbReference>